<sequence>MMVEHYTKYLRFVWPVRANIDSVAQQRLSQIAGRFSKKNINSTNKLAYKGILMALYPGDTVNPNFFTTPKPRFKKLILVYN</sequence>
<proteinExistence type="predicted"/>
<name>H2BVW1_GILLR</name>
<dbReference type="Proteomes" id="UP000003844">
    <property type="component" value="Unassembled WGS sequence"/>
</dbReference>
<reference evidence="2" key="1">
    <citation type="journal article" date="2012" name="Stand. Genomic Sci.">
        <title>Genome sequence of the Antarctic rhodopsins-containing flavobacterium Gillisia limnaea type strain (R-8282(T)).</title>
        <authorList>
            <person name="Riedel T."/>
            <person name="Held B."/>
            <person name="Nolan M."/>
            <person name="Lucas S."/>
            <person name="Lapidus A."/>
            <person name="Tice H."/>
            <person name="Del Rio T.G."/>
            <person name="Cheng J.F."/>
            <person name="Han C."/>
            <person name="Tapia R."/>
            <person name="Goodwin L.A."/>
            <person name="Pitluck S."/>
            <person name="Liolios K."/>
            <person name="Mavromatis K."/>
            <person name="Pagani I."/>
            <person name="Ivanova N."/>
            <person name="Mikhailova N."/>
            <person name="Pati A."/>
            <person name="Chen A."/>
            <person name="Palaniappan K."/>
            <person name="Land M."/>
            <person name="Rohde M."/>
            <person name="Tindall B.J."/>
            <person name="Detter J.C."/>
            <person name="Goker M."/>
            <person name="Bristow J."/>
            <person name="Eisen J.A."/>
            <person name="Markowitz V."/>
            <person name="Hugenholtz P."/>
            <person name="Kyrpides N.C."/>
            <person name="Klenk H.P."/>
            <person name="Woyke T."/>
        </authorList>
    </citation>
    <scope>NUCLEOTIDE SEQUENCE [LARGE SCALE GENOMIC DNA]</scope>
    <source>
        <strain evidence="2">DSM 15749 / LMG 21470 / R-8282</strain>
    </source>
</reference>
<dbReference type="STRING" id="865937.Gilli_1173"/>
<protein>
    <submittedName>
        <fullName evidence="1">Uncharacterized protein</fullName>
    </submittedName>
</protein>
<dbReference type="AlphaFoldDB" id="H2BVW1"/>
<dbReference type="EMBL" id="JH594606">
    <property type="protein sequence ID" value="EHQ01844.1"/>
    <property type="molecule type" value="Genomic_DNA"/>
</dbReference>
<evidence type="ECO:0000313" key="2">
    <source>
        <dbReference type="Proteomes" id="UP000003844"/>
    </source>
</evidence>
<organism evidence="1 2">
    <name type="scientific">Gillisia limnaea (strain DSM 15749 / LMG 21470 / R-8282)</name>
    <dbReference type="NCBI Taxonomy" id="865937"/>
    <lineage>
        <taxon>Bacteria</taxon>
        <taxon>Pseudomonadati</taxon>
        <taxon>Bacteroidota</taxon>
        <taxon>Flavobacteriia</taxon>
        <taxon>Flavobacteriales</taxon>
        <taxon>Flavobacteriaceae</taxon>
        <taxon>Gillisia</taxon>
    </lineage>
</organism>
<keyword evidence="2" id="KW-1185">Reference proteome</keyword>
<dbReference type="HOGENOM" id="CLU_2569017_0_0_10"/>
<gene>
    <name evidence="1" type="ORF">Gilli_1173</name>
</gene>
<accession>H2BVW1</accession>
<evidence type="ECO:0000313" key="1">
    <source>
        <dbReference type="EMBL" id="EHQ01844.1"/>
    </source>
</evidence>